<comment type="caution">
    <text evidence="1">The sequence shown here is derived from an EMBL/GenBank/DDBJ whole genome shotgun (WGS) entry which is preliminary data.</text>
</comment>
<evidence type="ECO:0000313" key="2">
    <source>
        <dbReference type="Proteomes" id="UP001386955"/>
    </source>
</evidence>
<protein>
    <submittedName>
        <fullName evidence="1">Uncharacterized protein</fullName>
    </submittedName>
</protein>
<dbReference type="AlphaFoldDB" id="A0AAN9NW95"/>
<proteinExistence type="predicted"/>
<dbReference type="Proteomes" id="UP001386955">
    <property type="component" value="Unassembled WGS sequence"/>
</dbReference>
<sequence length="82" mass="9087">MIHAPGQITIDGNAQPGILHLLPTRIFCSTHDTRFCDNVSIRRISVTIFKSEGVGLLMVRMPCSTIWPCSVVYFPLIPGMTN</sequence>
<reference evidence="1 2" key="1">
    <citation type="submission" date="2024-01" db="EMBL/GenBank/DDBJ databases">
        <title>The genomes of 5 underutilized Papilionoideae crops provide insights into root nodulation and disease resistanc.</title>
        <authorList>
            <person name="Jiang F."/>
        </authorList>
    </citation>
    <scope>NUCLEOTIDE SEQUENCE [LARGE SCALE GENOMIC DNA]</scope>
    <source>
        <strain evidence="1">DUOXIRENSHENG_FW03</strain>
        <tissue evidence="1">Leaves</tissue>
    </source>
</reference>
<keyword evidence="2" id="KW-1185">Reference proteome</keyword>
<dbReference type="EMBL" id="JAYMYS010000009">
    <property type="protein sequence ID" value="KAK7380489.1"/>
    <property type="molecule type" value="Genomic_DNA"/>
</dbReference>
<gene>
    <name evidence="1" type="ORF">VNO78_33001</name>
</gene>
<accession>A0AAN9NW95</accession>
<evidence type="ECO:0000313" key="1">
    <source>
        <dbReference type="EMBL" id="KAK7380489.1"/>
    </source>
</evidence>
<name>A0AAN9NW95_PSOTE</name>
<organism evidence="1 2">
    <name type="scientific">Psophocarpus tetragonolobus</name>
    <name type="common">Winged bean</name>
    <name type="synonym">Dolichos tetragonolobus</name>
    <dbReference type="NCBI Taxonomy" id="3891"/>
    <lineage>
        <taxon>Eukaryota</taxon>
        <taxon>Viridiplantae</taxon>
        <taxon>Streptophyta</taxon>
        <taxon>Embryophyta</taxon>
        <taxon>Tracheophyta</taxon>
        <taxon>Spermatophyta</taxon>
        <taxon>Magnoliopsida</taxon>
        <taxon>eudicotyledons</taxon>
        <taxon>Gunneridae</taxon>
        <taxon>Pentapetalae</taxon>
        <taxon>rosids</taxon>
        <taxon>fabids</taxon>
        <taxon>Fabales</taxon>
        <taxon>Fabaceae</taxon>
        <taxon>Papilionoideae</taxon>
        <taxon>50 kb inversion clade</taxon>
        <taxon>NPAAA clade</taxon>
        <taxon>indigoferoid/millettioid clade</taxon>
        <taxon>Phaseoleae</taxon>
        <taxon>Psophocarpus</taxon>
    </lineage>
</organism>